<name>A0AAV6K7G6_9ERIC</name>
<evidence type="ECO:0000313" key="1">
    <source>
        <dbReference type="EMBL" id="KAG5548421.1"/>
    </source>
</evidence>
<comment type="caution">
    <text evidence="1">The sequence shown here is derived from an EMBL/GenBank/DDBJ whole genome shotgun (WGS) entry which is preliminary data.</text>
</comment>
<reference evidence="1" key="1">
    <citation type="submission" date="2020-08" db="EMBL/GenBank/DDBJ databases">
        <title>Plant Genome Project.</title>
        <authorList>
            <person name="Zhang R.-G."/>
        </authorList>
    </citation>
    <scope>NUCLEOTIDE SEQUENCE</scope>
    <source>
        <strain evidence="1">WSP0</strain>
        <tissue evidence="1">Leaf</tissue>
    </source>
</reference>
<sequence length="350" mass="40469">MPVVNRILKLRKKAALEPTDMMEVYFKSLDEDEPTDMVEVYFKSLDEDESTSQQILNSQEQYIRDVLGSYLLPPTTMPPHAITWWRMAVPTGGKREQNSKKEQERKRHILDYTKYEALEAFGDLGDDEELGPVDWPTVKRYITSLNDVEGERVHPHSVSGDDNKLDSTNLKNIRIRLLNGNIWYVVTECKKLLLFEYRVARSLGQSYWVNVGKPQQYLPGIVGSESKCGFLPFSRYMSEGNVVKKRIARFRMHQSLKLHEREVMISRRHRILGRKRGHCRGQGLTRIGDLFVMWPADCCVAFSFRVADKYVADVETREPISSRSHGIMRTEEIGDAKIAEVDLIAERFLP</sequence>
<protein>
    <submittedName>
        <fullName evidence="1">Uncharacterized protein</fullName>
    </submittedName>
</protein>
<keyword evidence="2" id="KW-1185">Reference proteome</keyword>
<accession>A0AAV6K7G6</accession>
<dbReference type="Proteomes" id="UP000823749">
    <property type="component" value="Chromosome 5"/>
</dbReference>
<dbReference type="EMBL" id="JACTNZ010000005">
    <property type="protein sequence ID" value="KAG5548421.1"/>
    <property type="molecule type" value="Genomic_DNA"/>
</dbReference>
<organism evidence="1 2">
    <name type="scientific">Rhododendron griersonianum</name>
    <dbReference type="NCBI Taxonomy" id="479676"/>
    <lineage>
        <taxon>Eukaryota</taxon>
        <taxon>Viridiplantae</taxon>
        <taxon>Streptophyta</taxon>
        <taxon>Embryophyta</taxon>
        <taxon>Tracheophyta</taxon>
        <taxon>Spermatophyta</taxon>
        <taxon>Magnoliopsida</taxon>
        <taxon>eudicotyledons</taxon>
        <taxon>Gunneridae</taxon>
        <taxon>Pentapetalae</taxon>
        <taxon>asterids</taxon>
        <taxon>Ericales</taxon>
        <taxon>Ericaceae</taxon>
        <taxon>Ericoideae</taxon>
        <taxon>Rhodoreae</taxon>
        <taxon>Rhododendron</taxon>
    </lineage>
</organism>
<gene>
    <name evidence="1" type="ORF">RHGRI_013944</name>
</gene>
<evidence type="ECO:0000313" key="2">
    <source>
        <dbReference type="Proteomes" id="UP000823749"/>
    </source>
</evidence>
<dbReference type="AlphaFoldDB" id="A0AAV6K7G6"/>
<proteinExistence type="predicted"/>